<evidence type="ECO:0008006" key="2">
    <source>
        <dbReference type="Google" id="ProtNLM"/>
    </source>
</evidence>
<dbReference type="AlphaFoldDB" id="A0A0F8X4V4"/>
<dbReference type="InterPro" id="IPR024524">
    <property type="entry name" value="DUF3800"/>
</dbReference>
<protein>
    <recommendedName>
        <fullName evidence="2">DUF3800 domain-containing protein</fullName>
    </recommendedName>
</protein>
<name>A0A0F8X4V4_9ZZZZ</name>
<dbReference type="EMBL" id="LAZR01061301">
    <property type="protein sequence ID" value="KKK63853.1"/>
    <property type="molecule type" value="Genomic_DNA"/>
</dbReference>
<sequence length="285" mass="33537">MHFYYLDESGDTGGNLNDIHQPVMVLGGVSIRDEGWNQTHTTIQNTLRDFFQGQLPDDFELHADDLLSPAGAGCFCGIEPERRYQLAIDLLQILNTRSHNVHYLAIDKGRLRDAAPLNMVLSYNPRRPYLLAFDYLVTYINWIVKNRLGRSARGMIILDRKEQFHEDIERIMRDRRYQGPQAHRVKWVVEFSYPIDSRKNPMIQYSDLAIYCIRRFIELENGYRENWTNAARDFCARCYAVIRPRVQRLDLVERGGQGMARLNNFVSQVRIEPRTQWRRHYNLNG</sequence>
<organism evidence="1">
    <name type="scientific">marine sediment metagenome</name>
    <dbReference type="NCBI Taxonomy" id="412755"/>
    <lineage>
        <taxon>unclassified sequences</taxon>
        <taxon>metagenomes</taxon>
        <taxon>ecological metagenomes</taxon>
    </lineage>
</organism>
<evidence type="ECO:0000313" key="1">
    <source>
        <dbReference type="EMBL" id="KKK63853.1"/>
    </source>
</evidence>
<proteinExistence type="predicted"/>
<gene>
    <name evidence="1" type="ORF">LCGC14_2990100</name>
</gene>
<reference evidence="1" key="1">
    <citation type="journal article" date="2015" name="Nature">
        <title>Complex archaea that bridge the gap between prokaryotes and eukaryotes.</title>
        <authorList>
            <person name="Spang A."/>
            <person name="Saw J.H."/>
            <person name="Jorgensen S.L."/>
            <person name="Zaremba-Niedzwiedzka K."/>
            <person name="Martijn J."/>
            <person name="Lind A.E."/>
            <person name="van Eijk R."/>
            <person name="Schleper C."/>
            <person name="Guy L."/>
            <person name="Ettema T.J."/>
        </authorList>
    </citation>
    <scope>NUCLEOTIDE SEQUENCE</scope>
</reference>
<dbReference type="Pfam" id="PF12686">
    <property type="entry name" value="DUF3800"/>
    <property type="match status" value="1"/>
</dbReference>
<accession>A0A0F8X4V4</accession>
<comment type="caution">
    <text evidence="1">The sequence shown here is derived from an EMBL/GenBank/DDBJ whole genome shotgun (WGS) entry which is preliminary data.</text>
</comment>